<evidence type="ECO:0000256" key="10">
    <source>
        <dbReference type="ARBA" id="ARBA00023180"/>
    </source>
</evidence>
<dbReference type="PROSITE" id="PS50011">
    <property type="entry name" value="PROTEIN_KINASE_DOM"/>
    <property type="match status" value="1"/>
</dbReference>
<protein>
    <recommendedName>
        <fullName evidence="2 14">Guanylate cyclase</fullName>
        <ecNumber evidence="2 14">4.6.1.2</ecNumber>
    </recommendedName>
</protein>
<dbReference type="SUPFAM" id="SSF56112">
    <property type="entry name" value="Protein kinase-like (PK-like)"/>
    <property type="match status" value="1"/>
</dbReference>
<feature type="transmembrane region" description="Helical" evidence="15">
    <location>
        <begin position="1100"/>
        <end position="1130"/>
    </location>
</feature>
<evidence type="ECO:0000259" key="17">
    <source>
        <dbReference type="PROSITE" id="PS50011"/>
    </source>
</evidence>
<keyword evidence="8 15" id="KW-0472">Membrane</keyword>
<sequence>MRPVAIILLLLACCFTALNAQFSLKLHDDYQPPASIPTDPDLQLYNIAAMDQVPQPIVIQLVDGGGDIIEDDITVTVTTIPASGAENYTGLLCGGTRIYSETTFRYWNGSSTDQWACDTSGTYPMGYRRNSSSNGEVYFFRMLHTEATTAYRQYMINATYNGTSLSVFSNEYRVFHPAAKVVIHSSTIGNSIDVNTPFDFILRTVYEYPLGSGIYSQLTEGPHSQLHIDCYVHYKFKLLQKGRDVGGNYHRVIETNVTLGGTNVIENAKFDLMIRKRAVLGEAVFTGIRILDVMDDVQLNFTQTMTVFPWERRPFSYTEEWYAGPVGETKLLNVSATLDSPAVAVSHMFNVTASTMNELRIDTTDMDETVNANFKLVNPPKLSVHDSNGNIITSGPDSNLVITVTLNPPTACLSVDSTTFTMDQGMGTFHGSVCRPDENLSLTFSTVSFNGTVFSTASTPLFNSSGTLRFSLTISASRNGLQWAFSEAVRIMINEGYWNPEFIAQGRQLEYSLLLRQSYEADNSSWAYQYYRTIDAVNRDPAGDHIHAILGGQYNQDTMALSSFAFIDKIPVVGMYLSDSDDFSNKDVHPYFYRINRSYQVQFNGILKFFNAHYWNKIIVVTDTQTPLESGFYTALLDAGIEFYEIKIDGASSLTGALELPDDKMNETVDSIKSLGIKVIYVLMSTPTVHRLFLEGIYQEFSCYHGYQWVGAGDTIDYFGYKNHLPGCDGDLKCTIAYAGIFFISEALLHESYHFERDYYAPVYRDGLYDLYTQFDPYKIRGYFITYAPTTTGRYGLFMDAVIAQLKVSCWFFERNMTFDPDMLLPIVRNISFDGLSGNIKFDENGDRLGFDGLIYMADPQPDGLILTLWDSLRVGYFSFDEDDNLIDRQQYYRNTVDRNNGTYHRIWWGIRRYANTTFNNVIRLNGTVMFEPFFASEAPRNYVMEVPAPFYCTGGCGGGQSDPDLIWYWNHGECVSMETCRCKLKEGLPEVGYAGNNCEQILCNPQCKHGECIAPDNCSCDASYVGNDCGTPVCSASCVVGQGYCAAPELCQCDDDYWGPDCSGLCACGEHGTCNSGSTGNGLCTCDSLYIGQNCDQNVVLVVIPTLIVAIIVVSGIITLITLLLIFIIRRERYKAALANNDWKIDYAQVRFTDADDGKSFRSLMSMQSQIKRNRHVIRNEGMYRDNAVVIKRLRKDSVIDTLTLRKEIKEMRDLKHPNVTNFIGACLEAPNVAILIELAGKGSLDDLLSSSEVKIDWNFKYSMMKDICRGMIYLSKSPIKSHGRLKSSNCVVDNRWCVKITDFGLHMFKSGQHTVPKKPFKSIKEAIDEEAMHSRGLQDFGDRADISGIPQNSQVQYTTIKFEDRSVAQSLLWIPPEFLKCGVIHPDHVENGTPAGDVYCLGLIMSEMVNHEGPFSDFLDYMLPTEILDTICGTKNHAIHALPPNLAERYKGGNPPHFRPNLKEDCEYDLKSLMSRCWSDDSRKRPTIPEVLNSLEEINPQKGELIDNLVYMLEKYSTNLEKVVAARTGQLAVEKQKTEDLLSRMLPRSVSEALKEGRTVEAETFDCVTIYFSDIVGFTSIAGGSTPMQVVSFLNDLYSAFDHALYNYDVYKVETIGDAYMVVSGLPIRNGDLHAGEICQMAIHLLSDISRFTIRHKPDVVLQLRIGVHSGPVVAGVVGLKMPRYCLFGDTVNVSSRMESSGLALRVHVSEDTANILNKLGGYQLECRGTRDVKGKGRMTTYWLRGKEGFHKKIPDASLAVSESKHEFK</sequence>
<dbReference type="GO" id="GO:0005886">
    <property type="term" value="C:plasma membrane"/>
    <property type="evidence" value="ECO:0007669"/>
    <property type="project" value="TreeGrafter"/>
</dbReference>
<evidence type="ECO:0000259" key="18">
    <source>
        <dbReference type="PROSITE" id="PS50125"/>
    </source>
</evidence>
<dbReference type="Gene3D" id="2.10.25.10">
    <property type="entry name" value="Laminin"/>
    <property type="match status" value="2"/>
</dbReference>
<organism evidence="19 20">
    <name type="scientific">Oopsacas minuta</name>
    <dbReference type="NCBI Taxonomy" id="111878"/>
    <lineage>
        <taxon>Eukaryota</taxon>
        <taxon>Metazoa</taxon>
        <taxon>Porifera</taxon>
        <taxon>Hexactinellida</taxon>
        <taxon>Hexasterophora</taxon>
        <taxon>Lyssacinosida</taxon>
        <taxon>Leucopsacidae</taxon>
        <taxon>Oopsacas</taxon>
    </lineage>
</organism>
<dbReference type="InterPro" id="IPR018297">
    <property type="entry name" value="A/G_cyclase_CS"/>
</dbReference>
<keyword evidence="3 15" id="KW-0812">Transmembrane</keyword>
<evidence type="ECO:0000256" key="9">
    <source>
        <dbReference type="ARBA" id="ARBA00023170"/>
    </source>
</evidence>
<dbReference type="SUPFAM" id="SSF53822">
    <property type="entry name" value="Periplasmic binding protein-like I"/>
    <property type="match status" value="1"/>
</dbReference>
<comment type="subcellular location">
    <subcellularLocation>
        <location evidence="1">Membrane</location>
        <topology evidence="1">Single-pass type I membrane protein</topology>
    </subcellularLocation>
</comment>
<evidence type="ECO:0000256" key="7">
    <source>
        <dbReference type="ARBA" id="ARBA00023134"/>
    </source>
</evidence>
<proteinExistence type="inferred from homology"/>
<evidence type="ECO:0000256" key="14">
    <source>
        <dbReference type="RuleBase" id="RU003431"/>
    </source>
</evidence>
<dbReference type="Pfam" id="PF01094">
    <property type="entry name" value="ANF_receptor"/>
    <property type="match status" value="1"/>
</dbReference>
<evidence type="ECO:0000256" key="11">
    <source>
        <dbReference type="ARBA" id="ARBA00023239"/>
    </source>
</evidence>
<dbReference type="EMBL" id="JAKMXF010000299">
    <property type="protein sequence ID" value="KAI6652260.1"/>
    <property type="molecule type" value="Genomic_DNA"/>
</dbReference>
<accession>A0AAV7JU96</accession>
<dbReference type="InterPro" id="IPR001828">
    <property type="entry name" value="ANF_lig-bd_rcpt"/>
</dbReference>
<evidence type="ECO:0000256" key="1">
    <source>
        <dbReference type="ARBA" id="ARBA00004479"/>
    </source>
</evidence>
<evidence type="ECO:0000256" key="16">
    <source>
        <dbReference type="SAM" id="SignalP"/>
    </source>
</evidence>
<dbReference type="GO" id="GO:0007168">
    <property type="term" value="P:receptor guanylyl cyclase signaling pathway"/>
    <property type="evidence" value="ECO:0007669"/>
    <property type="project" value="TreeGrafter"/>
</dbReference>
<dbReference type="InterPro" id="IPR000742">
    <property type="entry name" value="EGF"/>
</dbReference>
<keyword evidence="6 15" id="KW-1133">Transmembrane helix</keyword>
<reference evidence="19 20" key="1">
    <citation type="journal article" date="2023" name="BMC Biol.">
        <title>The compact genome of the sponge Oopsacas minuta (Hexactinellida) is lacking key metazoan core genes.</title>
        <authorList>
            <person name="Santini S."/>
            <person name="Schenkelaars Q."/>
            <person name="Jourda C."/>
            <person name="Duchesne M."/>
            <person name="Belahbib H."/>
            <person name="Rocher C."/>
            <person name="Selva M."/>
            <person name="Riesgo A."/>
            <person name="Vervoort M."/>
            <person name="Leys S.P."/>
            <person name="Kodjabachian L."/>
            <person name="Le Bivic A."/>
            <person name="Borchiellini C."/>
            <person name="Claverie J.M."/>
            <person name="Renard E."/>
        </authorList>
    </citation>
    <scope>NUCLEOTIDE SEQUENCE [LARGE SCALE GENOMIC DNA]</scope>
    <source>
        <strain evidence="19">SPO-2</strain>
    </source>
</reference>
<dbReference type="GO" id="GO:0004672">
    <property type="term" value="F:protein kinase activity"/>
    <property type="evidence" value="ECO:0007669"/>
    <property type="project" value="InterPro"/>
</dbReference>
<dbReference type="PROSITE" id="PS00022">
    <property type="entry name" value="EGF_1"/>
    <property type="match status" value="2"/>
</dbReference>
<evidence type="ECO:0000313" key="19">
    <source>
        <dbReference type="EMBL" id="KAI6652260.1"/>
    </source>
</evidence>
<keyword evidence="9" id="KW-0675">Receptor</keyword>
<evidence type="ECO:0000256" key="12">
    <source>
        <dbReference type="ARBA" id="ARBA00023293"/>
    </source>
</evidence>
<evidence type="ECO:0000256" key="15">
    <source>
        <dbReference type="SAM" id="Phobius"/>
    </source>
</evidence>
<dbReference type="PANTHER" id="PTHR11920:SF335">
    <property type="entry name" value="GUANYLATE CYCLASE"/>
    <property type="match status" value="1"/>
</dbReference>
<name>A0AAV7JU96_9METZ</name>
<dbReference type="GO" id="GO:0005524">
    <property type="term" value="F:ATP binding"/>
    <property type="evidence" value="ECO:0007669"/>
    <property type="project" value="InterPro"/>
</dbReference>
<dbReference type="InterPro" id="IPR001245">
    <property type="entry name" value="Ser-Thr/Tyr_kinase_cat_dom"/>
</dbReference>
<feature type="domain" description="Protein kinase" evidence="17">
    <location>
        <begin position="1151"/>
        <end position="1500"/>
    </location>
</feature>
<comment type="catalytic activity">
    <reaction evidence="14">
        <text>GTP = 3',5'-cyclic GMP + diphosphate</text>
        <dbReference type="Rhea" id="RHEA:13665"/>
        <dbReference type="ChEBI" id="CHEBI:33019"/>
        <dbReference type="ChEBI" id="CHEBI:37565"/>
        <dbReference type="ChEBI" id="CHEBI:57746"/>
        <dbReference type="EC" id="4.6.1.2"/>
    </reaction>
</comment>
<dbReference type="FunFam" id="3.30.70.1230:FF:000004">
    <property type="entry name" value="Guanylate cyclase"/>
    <property type="match status" value="1"/>
</dbReference>
<feature type="chain" id="PRO_5043944646" description="Guanylate cyclase" evidence="16">
    <location>
        <begin position="21"/>
        <end position="1771"/>
    </location>
</feature>
<keyword evidence="20" id="KW-1185">Reference proteome</keyword>
<evidence type="ECO:0000313" key="20">
    <source>
        <dbReference type="Proteomes" id="UP001165289"/>
    </source>
</evidence>
<dbReference type="InterPro" id="IPR000719">
    <property type="entry name" value="Prot_kinase_dom"/>
</dbReference>
<keyword evidence="5" id="KW-0547">Nucleotide-binding</keyword>
<dbReference type="Pfam" id="PF00211">
    <property type="entry name" value="Guanylate_cyc"/>
    <property type="match status" value="1"/>
</dbReference>
<evidence type="ECO:0000256" key="13">
    <source>
        <dbReference type="RuleBase" id="RU000405"/>
    </source>
</evidence>
<evidence type="ECO:0000256" key="2">
    <source>
        <dbReference type="ARBA" id="ARBA00012202"/>
    </source>
</evidence>
<evidence type="ECO:0000256" key="3">
    <source>
        <dbReference type="ARBA" id="ARBA00022692"/>
    </source>
</evidence>
<dbReference type="GO" id="GO:0004016">
    <property type="term" value="F:adenylate cyclase activity"/>
    <property type="evidence" value="ECO:0007669"/>
    <property type="project" value="TreeGrafter"/>
</dbReference>
<dbReference type="InterPro" id="IPR050401">
    <property type="entry name" value="Cyclic_nucleotide_synthase"/>
</dbReference>
<dbReference type="PANTHER" id="PTHR11920">
    <property type="entry name" value="GUANYLYL CYCLASE"/>
    <property type="match status" value="1"/>
</dbReference>
<dbReference type="InterPro" id="IPR028082">
    <property type="entry name" value="Peripla_BP_I"/>
</dbReference>
<dbReference type="SMART" id="SM00044">
    <property type="entry name" value="CYCc"/>
    <property type="match status" value="1"/>
</dbReference>
<dbReference type="Gene3D" id="3.40.50.2300">
    <property type="match status" value="2"/>
</dbReference>
<dbReference type="SMART" id="SM00220">
    <property type="entry name" value="S_TKc"/>
    <property type="match status" value="1"/>
</dbReference>
<dbReference type="InterPro" id="IPR029787">
    <property type="entry name" value="Nucleotide_cyclase"/>
</dbReference>
<dbReference type="SUPFAM" id="SSF55073">
    <property type="entry name" value="Nucleotide cyclase"/>
    <property type="match status" value="1"/>
</dbReference>
<keyword evidence="7" id="KW-0342">GTP-binding</keyword>
<dbReference type="EC" id="4.6.1.2" evidence="2 14"/>
<feature type="signal peptide" evidence="16">
    <location>
        <begin position="1"/>
        <end position="20"/>
    </location>
</feature>
<evidence type="ECO:0000256" key="4">
    <source>
        <dbReference type="ARBA" id="ARBA00022729"/>
    </source>
</evidence>
<dbReference type="Pfam" id="PF07714">
    <property type="entry name" value="PK_Tyr_Ser-Thr"/>
    <property type="match status" value="1"/>
</dbReference>
<evidence type="ECO:0000256" key="6">
    <source>
        <dbReference type="ARBA" id="ARBA00022989"/>
    </source>
</evidence>
<dbReference type="GO" id="GO:0005525">
    <property type="term" value="F:GTP binding"/>
    <property type="evidence" value="ECO:0007669"/>
    <property type="project" value="UniProtKB-KW"/>
</dbReference>
<gene>
    <name evidence="19" type="ORF">LOD99_7276</name>
</gene>
<dbReference type="InterPro" id="IPR001054">
    <property type="entry name" value="A/G_cyclase"/>
</dbReference>
<dbReference type="InterPro" id="IPR011009">
    <property type="entry name" value="Kinase-like_dom_sf"/>
</dbReference>
<dbReference type="Gene3D" id="3.30.70.1230">
    <property type="entry name" value="Nucleotide cyclase"/>
    <property type="match status" value="1"/>
</dbReference>
<dbReference type="Gene3D" id="3.30.200.20">
    <property type="entry name" value="Phosphorylase Kinase, domain 1"/>
    <property type="match status" value="1"/>
</dbReference>
<comment type="similarity">
    <text evidence="13">Belongs to the adenylyl cyclase class-4/guanylyl cyclase family.</text>
</comment>
<keyword evidence="4 16" id="KW-0732">Signal</keyword>
<evidence type="ECO:0000256" key="5">
    <source>
        <dbReference type="ARBA" id="ARBA00022741"/>
    </source>
</evidence>
<dbReference type="GO" id="GO:0035556">
    <property type="term" value="P:intracellular signal transduction"/>
    <property type="evidence" value="ECO:0007669"/>
    <property type="project" value="InterPro"/>
</dbReference>
<dbReference type="Gene3D" id="1.10.510.10">
    <property type="entry name" value="Transferase(Phosphotransferase) domain 1"/>
    <property type="match status" value="1"/>
</dbReference>
<dbReference type="PROSITE" id="PS00452">
    <property type="entry name" value="GUANYLATE_CYCLASE_1"/>
    <property type="match status" value="1"/>
</dbReference>
<feature type="domain" description="Guanylate cyclase" evidence="18">
    <location>
        <begin position="1571"/>
        <end position="1701"/>
    </location>
</feature>
<dbReference type="Proteomes" id="UP001165289">
    <property type="component" value="Unassembled WGS sequence"/>
</dbReference>
<comment type="caution">
    <text evidence="19">The sequence shown here is derived from an EMBL/GenBank/DDBJ whole genome shotgun (WGS) entry which is preliminary data.</text>
</comment>
<dbReference type="GO" id="GO:0004383">
    <property type="term" value="F:guanylate cyclase activity"/>
    <property type="evidence" value="ECO:0007669"/>
    <property type="project" value="UniProtKB-EC"/>
</dbReference>
<keyword evidence="11 13" id="KW-0456">Lyase</keyword>
<keyword evidence="12 14" id="KW-0141">cGMP biosynthesis</keyword>
<dbReference type="CDD" id="cd07302">
    <property type="entry name" value="CHD"/>
    <property type="match status" value="1"/>
</dbReference>
<dbReference type="PROSITE" id="PS50125">
    <property type="entry name" value="GUANYLATE_CYCLASE_2"/>
    <property type="match status" value="1"/>
</dbReference>
<keyword evidence="10" id="KW-0325">Glycoprotein</keyword>
<dbReference type="GO" id="GO:0001653">
    <property type="term" value="F:peptide receptor activity"/>
    <property type="evidence" value="ECO:0007669"/>
    <property type="project" value="TreeGrafter"/>
</dbReference>
<dbReference type="Gene3D" id="6.10.250.780">
    <property type="match status" value="1"/>
</dbReference>
<evidence type="ECO:0000256" key="8">
    <source>
        <dbReference type="ARBA" id="ARBA00023136"/>
    </source>
</evidence>